<name>A0A1G4JJX1_9SACH</name>
<evidence type="ECO:0000256" key="2">
    <source>
        <dbReference type="SAM" id="Phobius"/>
    </source>
</evidence>
<dbReference type="EMBL" id="LT598481">
    <property type="protein sequence ID" value="SCU90827.1"/>
    <property type="molecule type" value="Genomic_DNA"/>
</dbReference>
<gene>
    <name evidence="3" type="ORF">LAME_0E10176G</name>
</gene>
<feature type="compositionally biased region" description="Basic and acidic residues" evidence="1">
    <location>
        <begin position="295"/>
        <end position="306"/>
    </location>
</feature>
<keyword evidence="4" id="KW-1185">Reference proteome</keyword>
<feature type="region of interest" description="Disordered" evidence="1">
    <location>
        <begin position="175"/>
        <end position="203"/>
    </location>
</feature>
<accession>A0A1G4JJX1</accession>
<reference evidence="4" key="1">
    <citation type="submission" date="2016-03" db="EMBL/GenBank/DDBJ databases">
        <authorList>
            <person name="Devillers Hugo."/>
        </authorList>
    </citation>
    <scope>NUCLEOTIDE SEQUENCE [LARGE SCALE GENOMIC DNA]</scope>
</reference>
<dbReference type="Proteomes" id="UP000191144">
    <property type="component" value="Chromosome E"/>
</dbReference>
<proteinExistence type="predicted"/>
<feature type="compositionally biased region" description="Polar residues" evidence="1">
    <location>
        <begin position="175"/>
        <end position="187"/>
    </location>
</feature>
<feature type="region of interest" description="Disordered" evidence="1">
    <location>
        <begin position="276"/>
        <end position="306"/>
    </location>
</feature>
<keyword evidence="2" id="KW-0812">Transmembrane</keyword>
<organism evidence="3 4">
    <name type="scientific">Lachancea meyersii CBS 8951</name>
    <dbReference type="NCBI Taxonomy" id="1266667"/>
    <lineage>
        <taxon>Eukaryota</taxon>
        <taxon>Fungi</taxon>
        <taxon>Dikarya</taxon>
        <taxon>Ascomycota</taxon>
        <taxon>Saccharomycotina</taxon>
        <taxon>Saccharomycetes</taxon>
        <taxon>Saccharomycetales</taxon>
        <taxon>Saccharomycetaceae</taxon>
        <taxon>Lachancea</taxon>
    </lineage>
</organism>
<feature type="transmembrane region" description="Helical" evidence="2">
    <location>
        <begin position="99"/>
        <end position="132"/>
    </location>
</feature>
<keyword evidence="2" id="KW-0472">Membrane</keyword>
<evidence type="ECO:0000313" key="3">
    <source>
        <dbReference type="EMBL" id="SCU90827.1"/>
    </source>
</evidence>
<dbReference type="OrthoDB" id="4033001at2759"/>
<evidence type="ECO:0000313" key="4">
    <source>
        <dbReference type="Proteomes" id="UP000191144"/>
    </source>
</evidence>
<sequence>MSNANDSLSITWVLHLLNWVTFPLLSGVKNGRDFAIATTRLIYQLSLKPVFKLCHAFFWSPATILLRSMTKLALLPTNVPLMFFYNTTLGEISKVNVHLTYITVILCIQYLITMMFIGILFGVWCGVVLGVLHRLVRIPDKRVDLFGGLTHWLFPHTAHEADRTKVTPVSWQHGQGFTPSPNISPETRVNQSHRRVSRSSRGSVSNLASKLPRDFFQMKAPKTPLRSGNFKFDSSRLSPMSNDLDDATASMSSNMWDTTEELPETLRTEFTARGATFPRPSYASGLEQPNYTHLKPLDRKEHRTNV</sequence>
<evidence type="ECO:0000256" key="1">
    <source>
        <dbReference type="SAM" id="MobiDB-lite"/>
    </source>
</evidence>
<protein>
    <submittedName>
        <fullName evidence="3">LAME_0E10176g1_1</fullName>
    </submittedName>
</protein>
<dbReference type="AlphaFoldDB" id="A0A1G4JJX1"/>
<keyword evidence="2" id="KW-1133">Transmembrane helix</keyword>
<feature type="transmembrane region" description="Helical" evidence="2">
    <location>
        <begin position="12"/>
        <end position="28"/>
    </location>
</feature>